<comment type="caution">
    <text evidence="2">The sequence shown here is derived from an EMBL/GenBank/DDBJ whole genome shotgun (WGS) entry which is preliminary data.</text>
</comment>
<keyword evidence="1" id="KW-1133">Transmembrane helix</keyword>
<accession>A0ABQ1R1P0</accession>
<organism evidence="2 3">
    <name type="scientific">Muriicola marianensis</name>
    <dbReference type="NCBI Taxonomy" id="1324801"/>
    <lineage>
        <taxon>Bacteria</taxon>
        <taxon>Pseudomonadati</taxon>
        <taxon>Bacteroidota</taxon>
        <taxon>Flavobacteriia</taxon>
        <taxon>Flavobacteriales</taxon>
        <taxon>Flavobacteriaceae</taxon>
        <taxon>Muriicola</taxon>
    </lineage>
</organism>
<keyword evidence="1" id="KW-0812">Transmembrane</keyword>
<evidence type="ECO:0000313" key="3">
    <source>
        <dbReference type="Proteomes" id="UP000625780"/>
    </source>
</evidence>
<dbReference type="Pfam" id="PF19578">
    <property type="entry name" value="DUF6090"/>
    <property type="match status" value="1"/>
</dbReference>
<name>A0ABQ1R1P0_9FLAO</name>
<proteinExistence type="predicted"/>
<dbReference type="InterPro" id="IPR045749">
    <property type="entry name" value="DUF6090"/>
</dbReference>
<dbReference type="Proteomes" id="UP000625780">
    <property type="component" value="Unassembled WGS sequence"/>
</dbReference>
<keyword evidence="1" id="KW-0472">Membrane</keyword>
<reference evidence="3" key="1">
    <citation type="journal article" date="2019" name="Int. J. Syst. Evol. Microbiol.">
        <title>The Global Catalogue of Microorganisms (GCM) 10K type strain sequencing project: providing services to taxonomists for standard genome sequencing and annotation.</title>
        <authorList>
            <consortium name="The Broad Institute Genomics Platform"/>
            <consortium name="The Broad Institute Genome Sequencing Center for Infectious Disease"/>
            <person name="Wu L."/>
            <person name="Ma J."/>
        </authorList>
    </citation>
    <scope>NUCLEOTIDE SEQUENCE [LARGE SCALE GENOMIC DNA]</scope>
    <source>
        <strain evidence="3">CGMCC 1.12606</strain>
    </source>
</reference>
<sequence>MIKFFRRIRYNLIEKNKAGQYLKYAIGEIILVVIGILIALSINNYNEDRILRKKEQTYLKSLQSEFLVSQKKLETLMEVNRKNYEAAKKILSVIDKNPSSDLEETLSQLGYNSFAYEIAYYPNNAVLNEMISSGSLRDISNDDLRIHLASWSSFLESIKIQEQDLRLEREKIRDMFRRNNASIRTVFDQTGISNKIMGIEKSDVFYSNMEMFRSREFENNILTFIITSISVEGEHYMPLLEKIKTIRSLIDFEVDS</sequence>
<dbReference type="EMBL" id="BMFH01000001">
    <property type="protein sequence ID" value="GGD54202.1"/>
    <property type="molecule type" value="Genomic_DNA"/>
</dbReference>
<gene>
    <name evidence="2" type="ORF">GCM10011361_21100</name>
</gene>
<dbReference type="RefSeq" id="WP_188370637.1">
    <property type="nucleotide sequence ID" value="NZ_BMFH01000001.1"/>
</dbReference>
<protein>
    <submittedName>
        <fullName evidence="2">Uncharacterized protein</fullName>
    </submittedName>
</protein>
<evidence type="ECO:0000256" key="1">
    <source>
        <dbReference type="SAM" id="Phobius"/>
    </source>
</evidence>
<keyword evidence="3" id="KW-1185">Reference proteome</keyword>
<feature type="transmembrane region" description="Helical" evidence="1">
    <location>
        <begin position="21"/>
        <end position="42"/>
    </location>
</feature>
<evidence type="ECO:0000313" key="2">
    <source>
        <dbReference type="EMBL" id="GGD54202.1"/>
    </source>
</evidence>